<dbReference type="RefSeq" id="WP_395126728.1">
    <property type="nucleotide sequence ID" value="NZ_JBIMSN010000086.1"/>
</dbReference>
<evidence type="ECO:0000259" key="1">
    <source>
        <dbReference type="SMART" id="SM00860"/>
    </source>
</evidence>
<dbReference type="SUPFAM" id="SSF160631">
    <property type="entry name" value="SMI1/KNR4-like"/>
    <property type="match status" value="1"/>
</dbReference>
<gene>
    <name evidence="3" type="ORF">ACHIPV_30035</name>
    <name evidence="2" type="ORF">ACHIRB_19410</name>
</gene>
<reference evidence="4 5" key="1">
    <citation type="submission" date="2024-10" db="EMBL/GenBank/DDBJ databases">
        <authorList>
            <person name="Riesco R."/>
        </authorList>
    </citation>
    <scope>NUCLEOTIDE SEQUENCE [LARGE SCALE GENOMIC DNA]</scope>
    <source>
        <strain evidence="3 4">NCIMB 15448</strain>
        <strain evidence="2 5">NCIMB 15450</strain>
    </source>
</reference>
<dbReference type="EMBL" id="JBIMSP010000139">
    <property type="protein sequence ID" value="MFH5246066.1"/>
    <property type="molecule type" value="Genomic_DNA"/>
</dbReference>
<dbReference type="SMART" id="SM00860">
    <property type="entry name" value="SMI1_KNR4"/>
    <property type="match status" value="1"/>
</dbReference>
<dbReference type="InterPro" id="IPR018958">
    <property type="entry name" value="Knr4/Smi1-like_dom"/>
</dbReference>
<keyword evidence="5" id="KW-1185">Reference proteome</keyword>
<accession>A0ABW7KZQ4</accession>
<feature type="domain" description="Knr4/Smi1-like" evidence="1">
    <location>
        <begin position="23"/>
        <end position="157"/>
    </location>
</feature>
<dbReference type="Proteomes" id="UP001609176">
    <property type="component" value="Unassembled WGS sequence"/>
</dbReference>
<dbReference type="Gene3D" id="3.40.1580.10">
    <property type="entry name" value="SMI1/KNR4-like"/>
    <property type="match status" value="1"/>
</dbReference>
<protein>
    <submittedName>
        <fullName evidence="3">SMI1/KNR4 family protein</fullName>
    </submittedName>
</protein>
<evidence type="ECO:0000313" key="4">
    <source>
        <dbReference type="Proteomes" id="UP001609176"/>
    </source>
</evidence>
<proteinExistence type="predicted"/>
<dbReference type="InterPro" id="IPR037883">
    <property type="entry name" value="Knr4/Smi1-like_sf"/>
</dbReference>
<sequence length="160" mass="17228">MTSFAELRDSFWCRGSTYGVQPQLTDEAVTGAERILGVSLPACLIDLLRIQNGGAVASCWHKFPTSAPTSWAPGHVEFAALAGIGEASGISLLDSPYLVKEWGLPEPVVALCGDGHWWIALDYRLVGLSGEPSVTWFDTEVGEDLALAPNFRAFVECLTD</sequence>
<dbReference type="Pfam" id="PF09346">
    <property type="entry name" value="SMI1_KNR4"/>
    <property type="match status" value="1"/>
</dbReference>
<dbReference type="Proteomes" id="UP001609219">
    <property type="component" value="Unassembled WGS sequence"/>
</dbReference>
<evidence type="ECO:0000313" key="3">
    <source>
        <dbReference type="EMBL" id="MFH5246066.1"/>
    </source>
</evidence>
<dbReference type="EMBL" id="JBIMSN010000086">
    <property type="protein sequence ID" value="MFH5230717.1"/>
    <property type="molecule type" value="Genomic_DNA"/>
</dbReference>
<comment type="caution">
    <text evidence="3">The sequence shown here is derived from an EMBL/GenBank/DDBJ whole genome shotgun (WGS) entry which is preliminary data.</text>
</comment>
<evidence type="ECO:0000313" key="5">
    <source>
        <dbReference type="Proteomes" id="UP001609219"/>
    </source>
</evidence>
<organism evidence="3 4">
    <name type="scientific">Antrihabitans spumae</name>
    <dbReference type="NCBI Taxonomy" id="3373370"/>
    <lineage>
        <taxon>Bacteria</taxon>
        <taxon>Bacillati</taxon>
        <taxon>Actinomycetota</taxon>
        <taxon>Actinomycetes</taxon>
        <taxon>Mycobacteriales</taxon>
        <taxon>Nocardiaceae</taxon>
        <taxon>Antrihabitans</taxon>
    </lineage>
</organism>
<name>A0ABW7KZQ4_9NOCA</name>
<evidence type="ECO:0000313" key="2">
    <source>
        <dbReference type="EMBL" id="MFH5230717.1"/>
    </source>
</evidence>